<proteinExistence type="predicted"/>
<dbReference type="EMBL" id="JACHOV010000005">
    <property type="protein sequence ID" value="MBB4641215.1"/>
    <property type="molecule type" value="Genomic_DNA"/>
</dbReference>
<dbReference type="Proteomes" id="UP000575068">
    <property type="component" value="Unassembled WGS sequence"/>
</dbReference>
<gene>
    <name evidence="1" type="ORF">HNQ99_001520</name>
</gene>
<comment type="caution">
    <text evidence="1">The sequence shown here is derived from an EMBL/GenBank/DDBJ whole genome shotgun (WGS) entry which is preliminary data.</text>
</comment>
<organism evidence="1 2">
    <name type="scientific">Rhizorhapis suberifaciens</name>
    <name type="common">corky root of lettuce</name>
    <dbReference type="NCBI Taxonomy" id="13656"/>
    <lineage>
        <taxon>Bacteria</taxon>
        <taxon>Pseudomonadati</taxon>
        <taxon>Pseudomonadota</taxon>
        <taxon>Alphaproteobacteria</taxon>
        <taxon>Sphingomonadales</taxon>
        <taxon>Sphingomonadaceae</taxon>
        <taxon>Rhizorhapis</taxon>
    </lineage>
</organism>
<name>A0A840HT78_9SPHN</name>
<sequence length="48" mass="4857">MGGGNDNFHVIPAKAGIQLATTSGLAAGEPMGVRFRADDDIGVWGAQS</sequence>
<reference evidence="1 2" key="1">
    <citation type="submission" date="2020-08" db="EMBL/GenBank/DDBJ databases">
        <title>Genomic Encyclopedia of Type Strains, Phase IV (KMG-IV): sequencing the most valuable type-strain genomes for metagenomic binning, comparative biology and taxonomic classification.</title>
        <authorList>
            <person name="Goeker M."/>
        </authorList>
    </citation>
    <scope>NUCLEOTIDE SEQUENCE [LARGE SCALE GENOMIC DNA]</scope>
    <source>
        <strain evidence="1 2">DSM 7465</strain>
    </source>
</reference>
<evidence type="ECO:0000313" key="1">
    <source>
        <dbReference type="EMBL" id="MBB4641215.1"/>
    </source>
</evidence>
<accession>A0A840HT78</accession>
<protein>
    <submittedName>
        <fullName evidence="1">Uncharacterized protein</fullName>
    </submittedName>
</protein>
<evidence type="ECO:0000313" key="2">
    <source>
        <dbReference type="Proteomes" id="UP000575068"/>
    </source>
</evidence>
<keyword evidence="2" id="KW-1185">Reference proteome</keyword>
<dbReference type="AlphaFoldDB" id="A0A840HT78"/>